<keyword evidence="4" id="KW-1185">Reference proteome</keyword>
<dbReference type="PANTHER" id="PTHR38781:SF1">
    <property type="entry name" value="ANTITOXIN DINJ-RELATED"/>
    <property type="match status" value="1"/>
</dbReference>
<organism evidence="3 4">
    <name type="scientific">Sedimentisphaera salicampi</name>
    <dbReference type="NCBI Taxonomy" id="1941349"/>
    <lineage>
        <taxon>Bacteria</taxon>
        <taxon>Pseudomonadati</taxon>
        <taxon>Planctomycetota</taxon>
        <taxon>Phycisphaerae</taxon>
        <taxon>Sedimentisphaerales</taxon>
        <taxon>Sedimentisphaeraceae</taxon>
        <taxon>Sedimentisphaera</taxon>
    </lineage>
</organism>
<dbReference type="InterPro" id="IPR007337">
    <property type="entry name" value="RelB/DinJ"/>
</dbReference>
<dbReference type="GO" id="GO:0044010">
    <property type="term" value="P:single-species biofilm formation"/>
    <property type="evidence" value="ECO:0007669"/>
    <property type="project" value="InterPro"/>
</dbReference>
<dbReference type="Gene3D" id="1.10.1220.10">
    <property type="entry name" value="Met repressor-like"/>
    <property type="match status" value="1"/>
</dbReference>
<dbReference type="PIRSF" id="PIRSF003108">
    <property type="entry name" value="DinJ"/>
    <property type="match status" value="1"/>
</dbReference>
<gene>
    <name evidence="3" type="primary">dinJ</name>
    <name evidence="3" type="ORF">STSP1_02172</name>
</gene>
<evidence type="ECO:0000313" key="3">
    <source>
        <dbReference type="EMBL" id="ARN57749.1"/>
    </source>
</evidence>
<dbReference type="PANTHER" id="PTHR38781">
    <property type="entry name" value="ANTITOXIN DINJ-RELATED"/>
    <property type="match status" value="1"/>
</dbReference>
<dbReference type="STRING" id="1941349.STSP1_02172"/>
<evidence type="ECO:0000256" key="1">
    <source>
        <dbReference type="ARBA" id="ARBA00010562"/>
    </source>
</evidence>
<comment type="similarity">
    <text evidence="1">Belongs to the RelB/DinJ antitoxin family.</text>
</comment>
<dbReference type="GO" id="GO:0006351">
    <property type="term" value="P:DNA-templated transcription"/>
    <property type="evidence" value="ECO:0007669"/>
    <property type="project" value="TreeGrafter"/>
</dbReference>
<dbReference type="Proteomes" id="UP000193334">
    <property type="component" value="Chromosome"/>
</dbReference>
<evidence type="ECO:0000313" key="4">
    <source>
        <dbReference type="Proteomes" id="UP000193334"/>
    </source>
</evidence>
<protein>
    <submittedName>
        <fullName evidence="3">Antitoxin DinJ</fullName>
    </submittedName>
</protein>
<dbReference type="GO" id="GO:0000987">
    <property type="term" value="F:cis-regulatory region sequence-specific DNA binding"/>
    <property type="evidence" value="ECO:0007669"/>
    <property type="project" value="InterPro"/>
</dbReference>
<dbReference type="EMBL" id="CP021023">
    <property type="protein sequence ID" value="ARN57749.1"/>
    <property type="molecule type" value="Genomic_DNA"/>
</dbReference>
<dbReference type="GO" id="GO:0006355">
    <property type="term" value="P:regulation of DNA-templated transcription"/>
    <property type="evidence" value="ECO:0007669"/>
    <property type="project" value="InterPro"/>
</dbReference>
<proteinExistence type="inferred from homology"/>
<dbReference type="InterPro" id="IPR013321">
    <property type="entry name" value="Arc_rbn_hlx_hlx"/>
</dbReference>
<dbReference type="InterPro" id="IPR026262">
    <property type="entry name" value="DinJ"/>
</dbReference>
<dbReference type="GO" id="GO:0015643">
    <property type="term" value="F:toxic substance binding"/>
    <property type="evidence" value="ECO:0007669"/>
    <property type="project" value="InterPro"/>
</dbReference>
<name>A0A1W6LPN7_9BACT</name>
<reference evidence="4" key="1">
    <citation type="submission" date="2017-04" db="EMBL/GenBank/DDBJ databases">
        <title>Comparative genomics and description of representatives of a novel lineage of planctomycetes thriving in anoxic sediments.</title>
        <authorList>
            <person name="Spring S."/>
            <person name="Bunk B."/>
            <person name="Sproer C."/>
        </authorList>
    </citation>
    <scope>NUCLEOTIDE SEQUENCE [LARGE SCALE GENOMIC DNA]</scope>
    <source>
        <strain evidence="4">ST-PulAB-D4</strain>
    </source>
</reference>
<dbReference type="RefSeq" id="WP_085756371.1">
    <property type="nucleotide sequence ID" value="NZ_CP021023.1"/>
</dbReference>
<accession>A0A1W6LPN7</accession>
<dbReference type="NCBIfam" id="TIGR02384">
    <property type="entry name" value="RelB_DinJ"/>
    <property type="match status" value="1"/>
</dbReference>
<sequence>MSKNSTIQVRIDSQIKQDAREVLGELNMSISEAVGLFLKQVTLHKGMPFEVRIPNQTTIDAMNEVNSGKGLTASDSVSGLMKDIND</sequence>
<dbReference type="AlphaFoldDB" id="A0A1W6LPN7"/>
<evidence type="ECO:0000256" key="2">
    <source>
        <dbReference type="ARBA" id="ARBA00022649"/>
    </source>
</evidence>
<dbReference type="Pfam" id="PF04221">
    <property type="entry name" value="RelB"/>
    <property type="match status" value="1"/>
</dbReference>
<dbReference type="KEGG" id="pbp:STSP1_02172"/>
<keyword evidence="2" id="KW-1277">Toxin-antitoxin system</keyword>